<evidence type="ECO:0000256" key="1">
    <source>
        <dbReference type="ARBA" id="ARBA00022801"/>
    </source>
</evidence>
<dbReference type="Pfam" id="PF00149">
    <property type="entry name" value="Metallophos"/>
    <property type="match status" value="1"/>
</dbReference>
<dbReference type="InterPro" id="IPR050535">
    <property type="entry name" value="DNA_Repair-Maintenance_Comp"/>
</dbReference>
<proteinExistence type="predicted"/>
<dbReference type="PANTHER" id="PTHR30337">
    <property type="entry name" value="COMPONENT OF ATP-DEPENDENT DSDNA EXONUCLEASE"/>
    <property type="match status" value="1"/>
</dbReference>
<dbReference type="AlphaFoldDB" id="A0A150QEY3"/>
<sequence length="419" mass="46708">MKFVHCADVHLDSPLRGLSAYDGAPVESLRGATRRGFENLVNLCIEEEADFLVIAGDLYDGEWLDFNTGLYFAKQMARLGQRGIAAYVVRGNHDAESKITQRLSPPDNVHVFGWKKAETVTIERLKVALHGQSFAKRDTLENLAASYPTPRKGWFNIGVLHTALDGREGHSGYAPCALDHLRARGYDYWALGHVHKREVLCEDPWVVFPGNVQGRHVRESGAKGCTVVSVDDGQVITEHRAVDVLRWACVIVDASGAGTPEDVLDRVRDAIRREREEAEGRFLAARIRIEGRCDAHDAILRHPDLWKHQVRAAGVEAGQDDVWVEKVETATQPLRDLDEVRRRDDAIGELLRSVREVVEDPGAIGALVEEIDKLLSKLPHDVREAMALSDLRDPEQARMLIDDAEQLLLARIDAWGAAP</sequence>
<evidence type="ECO:0000259" key="2">
    <source>
        <dbReference type="Pfam" id="PF00149"/>
    </source>
</evidence>
<dbReference type="PIRSF" id="PIRSF033091">
    <property type="entry name" value="Pesterase_YhaO"/>
    <property type="match status" value="1"/>
</dbReference>
<dbReference type="SUPFAM" id="SSF56300">
    <property type="entry name" value="Metallo-dependent phosphatases"/>
    <property type="match status" value="1"/>
</dbReference>
<dbReference type="OrthoDB" id="9773856at2"/>
<organism evidence="3 4">
    <name type="scientific">Sorangium cellulosum</name>
    <name type="common">Polyangium cellulosum</name>
    <dbReference type="NCBI Taxonomy" id="56"/>
    <lineage>
        <taxon>Bacteria</taxon>
        <taxon>Pseudomonadati</taxon>
        <taxon>Myxococcota</taxon>
        <taxon>Polyangia</taxon>
        <taxon>Polyangiales</taxon>
        <taxon>Polyangiaceae</taxon>
        <taxon>Sorangium</taxon>
    </lineage>
</organism>
<reference evidence="3 4" key="1">
    <citation type="submission" date="2014-02" db="EMBL/GenBank/DDBJ databases">
        <title>The small core and large imbalanced accessory genome model reveals a collaborative survival strategy of Sorangium cellulosum strains in nature.</title>
        <authorList>
            <person name="Han K."/>
            <person name="Peng R."/>
            <person name="Blom J."/>
            <person name="Li Y.-Z."/>
        </authorList>
    </citation>
    <scope>NUCLEOTIDE SEQUENCE [LARGE SCALE GENOMIC DNA]</scope>
    <source>
        <strain evidence="3 4">So0008-312</strain>
    </source>
</reference>
<dbReference type="Proteomes" id="UP000075260">
    <property type="component" value="Unassembled WGS sequence"/>
</dbReference>
<dbReference type="InterPro" id="IPR014576">
    <property type="entry name" value="Pesterase_YhaO"/>
</dbReference>
<gene>
    <name evidence="3" type="ORF">BE15_26535</name>
</gene>
<dbReference type="InterPro" id="IPR004843">
    <property type="entry name" value="Calcineurin-like_PHP"/>
</dbReference>
<dbReference type="InterPro" id="IPR029052">
    <property type="entry name" value="Metallo-depent_PP-like"/>
</dbReference>
<protein>
    <recommendedName>
        <fullName evidence="2">Calcineurin-like phosphoesterase domain-containing protein</fullName>
    </recommendedName>
</protein>
<keyword evidence="1" id="KW-0378">Hydrolase</keyword>
<feature type="domain" description="Calcineurin-like phosphoesterase" evidence="2">
    <location>
        <begin position="1"/>
        <end position="196"/>
    </location>
</feature>
<dbReference type="EMBL" id="JEMA01000738">
    <property type="protein sequence ID" value="KYF66473.1"/>
    <property type="molecule type" value="Genomic_DNA"/>
</dbReference>
<dbReference type="RefSeq" id="WP_061610479.1">
    <property type="nucleotide sequence ID" value="NZ_JEMA01000738.1"/>
</dbReference>
<comment type="caution">
    <text evidence="3">The sequence shown here is derived from an EMBL/GenBank/DDBJ whole genome shotgun (WGS) entry which is preliminary data.</text>
</comment>
<dbReference type="CDD" id="cd00840">
    <property type="entry name" value="MPP_Mre11_N"/>
    <property type="match status" value="1"/>
</dbReference>
<dbReference type="Gene3D" id="3.60.21.10">
    <property type="match status" value="1"/>
</dbReference>
<dbReference type="GO" id="GO:0016787">
    <property type="term" value="F:hydrolase activity"/>
    <property type="evidence" value="ECO:0007669"/>
    <property type="project" value="UniProtKB-KW"/>
</dbReference>
<evidence type="ECO:0000313" key="4">
    <source>
        <dbReference type="Proteomes" id="UP000075260"/>
    </source>
</evidence>
<accession>A0A150QEY3</accession>
<name>A0A150QEY3_SORCE</name>
<evidence type="ECO:0000313" key="3">
    <source>
        <dbReference type="EMBL" id="KYF66473.1"/>
    </source>
</evidence>
<dbReference type="PANTHER" id="PTHR30337:SF7">
    <property type="entry name" value="PHOSPHOESTERASE"/>
    <property type="match status" value="1"/>
</dbReference>
<dbReference type="InterPro" id="IPR041796">
    <property type="entry name" value="Mre11_N"/>
</dbReference>